<accession>A0A2X0VAR2</accession>
<proteinExistence type="predicted"/>
<dbReference type="InterPro" id="IPR052942">
    <property type="entry name" value="LPS_cholinephosphotransferase"/>
</dbReference>
<name>A0A2X0VAR2_9GAMM</name>
<protein>
    <submittedName>
        <fullName evidence="2">LPS biosynthesis protein</fullName>
    </submittedName>
</protein>
<keyword evidence="3" id="KW-1185">Reference proteome</keyword>
<feature type="domain" description="LicD/FKTN/FKRP nucleotidyltransferase" evidence="1">
    <location>
        <begin position="20"/>
        <end position="235"/>
    </location>
</feature>
<dbReference type="InterPro" id="IPR007074">
    <property type="entry name" value="LicD/FKTN/FKRP_NTP_transf"/>
</dbReference>
<dbReference type="Proteomes" id="UP000250086">
    <property type="component" value="Unassembled WGS sequence"/>
</dbReference>
<evidence type="ECO:0000259" key="1">
    <source>
        <dbReference type="Pfam" id="PF04991"/>
    </source>
</evidence>
<reference evidence="2 3" key="1">
    <citation type="submission" date="2018-06" db="EMBL/GenBank/DDBJ databases">
        <authorList>
            <consortium name="Pathogen Informatics"/>
            <person name="Doyle S."/>
        </authorList>
    </citation>
    <scope>NUCLEOTIDE SEQUENCE [LARGE SCALE GENOMIC DNA]</scope>
    <source>
        <strain evidence="2 3">NCTC13093</strain>
    </source>
</reference>
<gene>
    <name evidence="2" type="ORF">NCTC13093_02267</name>
</gene>
<dbReference type="PANTHER" id="PTHR43404">
    <property type="entry name" value="LIPOPOLYSACCHARIDE CHOLINEPHOSPHOTRANSFERASE LICD"/>
    <property type="match status" value="1"/>
</dbReference>
<dbReference type="AlphaFoldDB" id="A0A2X0VAR2"/>
<sequence length="963" mass="113991">MNKLQSKLLNLLKEIDHISNKAGVEWYLMYGTLLGAIRHQGFIPWDDDADIVMTNENYIRFKNYVLSHPQLNRRLSCVDINSNDCGQPMARYHDLENEQILRLNSIYKEQNGIYVDILILDNYPNSELKKNEYDQLLLNFLEYSHKRYSSTFFQRGKVDKFFLKFKLAPKTKIINTLIEKLSTIGEQDSTLLIQRYAINHIYRRSDLGKPNYVKFEDTMLPVPANYHDVLVEQYGEEWNSIPKTHITHEDNTLTANKTQYINITNEFYRNKNELINIINHAIFKQINYKFLTINREIQYLTREAIGSMISHRVKKLNNCSNFVNRYPSLAGLIIYFQFSPRFIGRLKSAGYYNWYSYNNVYIIDLPEEAFISITQFLLNHGKIDHAKRYIENINNESQTSKIKLFSKEIKQLCSINKYTNIKQYDKAKDIIEGSMFKFVPTSLLEKYIQQINYFSSYKIASIGELDYNDGDNLFFLAVSALQCRNISSFLIYFYLFSQKGSNSILLFEAIRILITQKTINNLVENYILDRVLYNLYKAIGFDSINSWKLLNTEIEHKNFIDVNQNESAPFDSYSAFVERGFNIHISSLLASKKFLIKLLLNYVKKIGVDLISVGQLNNDQQSFFIIRNSDLSRFFKNLHLLDPSIKVDHRKVDNNSSLVNQINLSLKGVSHATYAEVFSQLLNDQNLIIYIAKPVSNNFFIRNLTLFFEKVNLLQYSKCQTKISSLHGIFFYLVSLFNTNILNKLLNHKPRKYKRFVLWVNNSYCFINRSQFDKIECLCVDSLYYNVFSASALKSKQLKKILKLLNKKYNYMFKELIHTDFVHSKTIESKISTLSKIYKRWLYFFYFRSYMLKTINKNYDKLSFNAAIINQYALFLENEEYLANLMYTKNDQLFREEFKNFAEDFKKFYRLGYILLCHEDIKPYFIYYFSKIEKNRKIENCIDSITTFKYQLNPENIDNQFLK</sequence>
<dbReference type="EMBL" id="UAPV01000001">
    <property type="protein sequence ID" value="SPT70843.1"/>
    <property type="molecule type" value="Genomic_DNA"/>
</dbReference>
<dbReference type="GO" id="GO:0009100">
    <property type="term" value="P:glycoprotein metabolic process"/>
    <property type="evidence" value="ECO:0007669"/>
    <property type="project" value="UniProtKB-ARBA"/>
</dbReference>
<organism evidence="2 3">
    <name type="scientific">Anaerobiospirillum thomasii</name>
    <dbReference type="NCBI Taxonomy" id="179995"/>
    <lineage>
        <taxon>Bacteria</taxon>
        <taxon>Pseudomonadati</taxon>
        <taxon>Pseudomonadota</taxon>
        <taxon>Gammaproteobacteria</taxon>
        <taxon>Aeromonadales</taxon>
        <taxon>Succinivibrionaceae</taxon>
        <taxon>Anaerobiospirillum</taxon>
    </lineage>
</organism>
<evidence type="ECO:0000313" key="2">
    <source>
        <dbReference type="EMBL" id="SPT70843.1"/>
    </source>
</evidence>
<evidence type="ECO:0000313" key="3">
    <source>
        <dbReference type="Proteomes" id="UP000250086"/>
    </source>
</evidence>
<dbReference type="RefSeq" id="WP_113744869.1">
    <property type="nucleotide sequence ID" value="NZ_UAPV01000001.1"/>
</dbReference>
<dbReference type="Pfam" id="PF04991">
    <property type="entry name" value="LicD"/>
    <property type="match status" value="1"/>
</dbReference>
<dbReference type="PANTHER" id="PTHR43404:SF2">
    <property type="entry name" value="LIPOPOLYSACCHARIDE CHOLINEPHOSPHOTRANSFERASE LICD"/>
    <property type="match status" value="1"/>
</dbReference>